<dbReference type="KEGG" id="schi:SCHIN_v1c00430"/>
<accession>A0A5B9Y2S5</accession>
<dbReference type="InterPro" id="IPR035985">
    <property type="entry name" value="Ubiquitin-activating_enz"/>
</dbReference>
<keyword evidence="2" id="KW-0548">Nucleotidyltransferase</keyword>
<dbReference type="Proteomes" id="UP000323144">
    <property type="component" value="Chromosome"/>
</dbReference>
<proteinExistence type="predicted"/>
<sequence length="163" mass="19195">MKRWIFKKMVVINKDINSIVFQHLTKKITLQDKEGNFEWEIKKVQDKPSFQESELDPSLFNFLKNKNLILELEEPIHLNARYEKNYPFFQEAIRDNYSINEFITSIENEIILILGCGGLGTVVLDCMLRAGFKKFILIDGDKIEISNLNRQLFLVIKEQIIIK</sequence>
<name>A0A5B9Y2S5_9MOLU</name>
<protein>
    <submittedName>
        <fullName evidence="2">ThiF family adenylyltransferase</fullName>
    </submittedName>
</protein>
<dbReference type="InterPro" id="IPR045886">
    <property type="entry name" value="ThiF/MoeB/HesA"/>
</dbReference>
<dbReference type="GO" id="GO:0016779">
    <property type="term" value="F:nucleotidyltransferase activity"/>
    <property type="evidence" value="ECO:0007669"/>
    <property type="project" value="UniProtKB-KW"/>
</dbReference>
<dbReference type="PANTHER" id="PTHR43267">
    <property type="entry name" value="TRNA THREONYLCARBAMOYLADENOSINE DEHYDRATASE"/>
    <property type="match status" value="1"/>
</dbReference>
<dbReference type="PANTHER" id="PTHR43267:SF3">
    <property type="entry name" value="THIF PROTEIN"/>
    <property type="match status" value="1"/>
</dbReference>
<evidence type="ECO:0000313" key="3">
    <source>
        <dbReference type="Proteomes" id="UP000323144"/>
    </source>
</evidence>
<evidence type="ECO:0000313" key="2">
    <source>
        <dbReference type="EMBL" id="QEH61241.1"/>
    </source>
</evidence>
<reference evidence="2 3" key="1">
    <citation type="submission" date="2019-08" db="EMBL/GenBank/DDBJ databases">
        <title>Complete genome sequence of Spiroplasma chinense CCH (DSM 19755).</title>
        <authorList>
            <person name="Shen H.-Y."/>
            <person name="Lin Y.-C."/>
            <person name="Chou L."/>
            <person name="Kuo C.-H."/>
        </authorList>
    </citation>
    <scope>NUCLEOTIDE SEQUENCE [LARGE SCALE GENOMIC DNA]</scope>
    <source>
        <strain evidence="2 3">CCH</strain>
    </source>
</reference>
<keyword evidence="3" id="KW-1185">Reference proteome</keyword>
<dbReference type="Gene3D" id="3.40.50.720">
    <property type="entry name" value="NAD(P)-binding Rossmann-like Domain"/>
    <property type="match status" value="1"/>
</dbReference>
<dbReference type="EMBL" id="CP043026">
    <property type="protein sequence ID" value="QEH61241.1"/>
    <property type="molecule type" value="Genomic_DNA"/>
</dbReference>
<dbReference type="Pfam" id="PF00899">
    <property type="entry name" value="ThiF"/>
    <property type="match status" value="1"/>
</dbReference>
<dbReference type="AlphaFoldDB" id="A0A5B9Y2S5"/>
<dbReference type="RefSeq" id="WP_208057189.1">
    <property type="nucleotide sequence ID" value="NZ_CP043026.1"/>
</dbReference>
<organism evidence="2 3">
    <name type="scientific">Spiroplasma chinense</name>
    <dbReference type="NCBI Taxonomy" id="216932"/>
    <lineage>
        <taxon>Bacteria</taxon>
        <taxon>Bacillati</taxon>
        <taxon>Mycoplasmatota</taxon>
        <taxon>Mollicutes</taxon>
        <taxon>Entomoplasmatales</taxon>
        <taxon>Spiroplasmataceae</taxon>
        <taxon>Spiroplasma</taxon>
    </lineage>
</organism>
<dbReference type="GO" id="GO:0008641">
    <property type="term" value="F:ubiquitin-like modifier activating enzyme activity"/>
    <property type="evidence" value="ECO:0007669"/>
    <property type="project" value="InterPro"/>
</dbReference>
<dbReference type="GO" id="GO:0061503">
    <property type="term" value="F:tRNA threonylcarbamoyladenosine dehydratase"/>
    <property type="evidence" value="ECO:0007669"/>
    <property type="project" value="TreeGrafter"/>
</dbReference>
<keyword evidence="2" id="KW-0808">Transferase</keyword>
<gene>
    <name evidence="2" type="ORF">SCHIN_v1c00430</name>
</gene>
<dbReference type="SUPFAM" id="SSF69572">
    <property type="entry name" value="Activating enzymes of the ubiquitin-like proteins"/>
    <property type="match status" value="1"/>
</dbReference>
<dbReference type="InterPro" id="IPR000594">
    <property type="entry name" value="ThiF_NAD_FAD-bd"/>
</dbReference>
<feature type="domain" description="THIF-type NAD/FAD binding fold" evidence="1">
    <location>
        <begin position="103"/>
        <end position="153"/>
    </location>
</feature>
<dbReference type="GO" id="GO:0061504">
    <property type="term" value="P:cyclic threonylcarbamoyladenosine biosynthetic process"/>
    <property type="evidence" value="ECO:0007669"/>
    <property type="project" value="TreeGrafter"/>
</dbReference>
<evidence type="ECO:0000259" key="1">
    <source>
        <dbReference type="Pfam" id="PF00899"/>
    </source>
</evidence>